<feature type="compositionally biased region" description="Basic residues" evidence="4">
    <location>
        <begin position="881"/>
        <end position="891"/>
    </location>
</feature>
<name>A0AA85K281_TRIRE</name>
<dbReference type="SUPFAM" id="SSF52540">
    <property type="entry name" value="P-loop containing nucleoside triphosphate hydrolases"/>
    <property type="match status" value="1"/>
</dbReference>
<keyword evidence="2" id="KW-0677">Repeat</keyword>
<proteinExistence type="predicted"/>
<dbReference type="GO" id="GO:0043113">
    <property type="term" value="P:receptor clustering"/>
    <property type="evidence" value="ECO:0007669"/>
    <property type="project" value="TreeGrafter"/>
</dbReference>
<protein>
    <submittedName>
        <fullName evidence="8">Uncharacterized protein</fullName>
    </submittedName>
</protein>
<comment type="subcellular location">
    <subcellularLocation>
        <location evidence="1">Membrane</location>
    </subcellularLocation>
</comment>
<feature type="region of interest" description="Disordered" evidence="4">
    <location>
        <begin position="1047"/>
        <end position="1082"/>
    </location>
</feature>
<evidence type="ECO:0000256" key="4">
    <source>
        <dbReference type="SAM" id="MobiDB-lite"/>
    </source>
</evidence>
<reference evidence="7" key="1">
    <citation type="submission" date="2022-06" db="EMBL/GenBank/DDBJ databases">
        <authorList>
            <person name="Berger JAMES D."/>
            <person name="Berger JAMES D."/>
        </authorList>
    </citation>
    <scope>NUCLEOTIDE SEQUENCE [LARGE SCALE GENOMIC DNA]</scope>
</reference>
<feature type="region of interest" description="Disordered" evidence="4">
    <location>
        <begin position="207"/>
        <end position="226"/>
    </location>
</feature>
<dbReference type="InterPro" id="IPR020590">
    <property type="entry name" value="Guanylate_kinase_CS"/>
</dbReference>
<dbReference type="GO" id="GO:0019901">
    <property type="term" value="F:protein kinase binding"/>
    <property type="evidence" value="ECO:0007669"/>
    <property type="project" value="TreeGrafter"/>
</dbReference>
<dbReference type="PANTHER" id="PTHR23119:SF51">
    <property type="entry name" value="DISKS LARGE 1 TUMOR SUPPRESSOR PROTEIN"/>
    <property type="match status" value="1"/>
</dbReference>
<dbReference type="InterPro" id="IPR036028">
    <property type="entry name" value="SH3-like_dom_sf"/>
</dbReference>
<dbReference type="InterPro" id="IPR008144">
    <property type="entry name" value="Guanylate_kin-like_dom"/>
</dbReference>
<dbReference type="PROSITE" id="PS00856">
    <property type="entry name" value="GUANYLATE_KINASE_1"/>
    <property type="match status" value="1"/>
</dbReference>
<evidence type="ECO:0000313" key="7">
    <source>
        <dbReference type="Proteomes" id="UP000050795"/>
    </source>
</evidence>
<feature type="domain" description="PDZ" evidence="6">
    <location>
        <begin position="365"/>
        <end position="453"/>
    </location>
</feature>
<dbReference type="GO" id="GO:0098887">
    <property type="term" value="P:neurotransmitter receptor transport, endosome to postsynaptic membrane"/>
    <property type="evidence" value="ECO:0007669"/>
    <property type="project" value="TreeGrafter"/>
</dbReference>
<keyword evidence="7" id="KW-1185">Reference proteome</keyword>
<dbReference type="InterPro" id="IPR027417">
    <property type="entry name" value="P-loop_NTPase"/>
</dbReference>
<keyword evidence="3" id="KW-0472">Membrane</keyword>
<dbReference type="Gene3D" id="3.40.50.300">
    <property type="entry name" value="P-loop containing nucleotide triphosphate hydrolases"/>
    <property type="match status" value="1"/>
</dbReference>
<evidence type="ECO:0000256" key="3">
    <source>
        <dbReference type="ARBA" id="ARBA00023136"/>
    </source>
</evidence>
<dbReference type="GO" id="GO:0045211">
    <property type="term" value="C:postsynaptic membrane"/>
    <property type="evidence" value="ECO:0007669"/>
    <property type="project" value="TreeGrafter"/>
</dbReference>
<feature type="compositionally biased region" description="Basic and acidic residues" evidence="4">
    <location>
        <begin position="1047"/>
        <end position="1068"/>
    </location>
</feature>
<dbReference type="SMART" id="SM00072">
    <property type="entry name" value="GuKc"/>
    <property type="match status" value="1"/>
</dbReference>
<feature type="compositionally biased region" description="Low complexity" evidence="4">
    <location>
        <begin position="1235"/>
        <end position="1258"/>
    </location>
</feature>
<dbReference type="GO" id="GO:0098609">
    <property type="term" value="P:cell-cell adhesion"/>
    <property type="evidence" value="ECO:0007669"/>
    <property type="project" value="TreeGrafter"/>
</dbReference>
<dbReference type="SUPFAM" id="SSF50156">
    <property type="entry name" value="PDZ domain-like"/>
    <property type="match status" value="3"/>
</dbReference>
<dbReference type="GO" id="GO:0016323">
    <property type="term" value="C:basolateral plasma membrane"/>
    <property type="evidence" value="ECO:0007669"/>
    <property type="project" value="TreeGrafter"/>
</dbReference>
<feature type="compositionally biased region" description="Low complexity" evidence="4">
    <location>
        <begin position="870"/>
        <end position="880"/>
    </location>
</feature>
<dbReference type="Pfam" id="PF00595">
    <property type="entry name" value="PDZ"/>
    <property type="match status" value="3"/>
</dbReference>
<feature type="region of interest" description="Disordered" evidence="4">
    <location>
        <begin position="114"/>
        <end position="155"/>
    </location>
</feature>
<reference evidence="8" key="2">
    <citation type="submission" date="2023-11" db="UniProtKB">
        <authorList>
            <consortium name="WormBaseParasite"/>
        </authorList>
    </citation>
    <scope>IDENTIFICATION</scope>
</reference>
<feature type="compositionally biased region" description="Polar residues" evidence="4">
    <location>
        <begin position="453"/>
        <end position="477"/>
    </location>
</feature>
<dbReference type="GO" id="GO:0005912">
    <property type="term" value="C:adherens junction"/>
    <property type="evidence" value="ECO:0007669"/>
    <property type="project" value="TreeGrafter"/>
</dbReference>
<feature type="compositionally biased region" description="Low complexity" evidence="4">
    <location>
        <begin position="114"/>
        <end position="133"/>
    </location>
</feature>
<dbReference type="InterPro" id="IPR036034">
    <property type="entry name" value="PDZ_sf"/>
</dbReference>
<dbReference type="Proteomes" id="UP000050795">
    <property type="component" value="Unassembled WGS sequence"/>
</dbReference>
<feature type="compositionally biased region" description="Low complexity" evidence="4">
    <location>
        <begin position="559"/>
        <end position="571"/>
    </location>
</feature>
<feature type="region of interest" description="Disordered" evidence="4">
    <location>
        <begin position="453"/>
        <end position="491"/>
    </location>
</feature>
<evidence type="ECO:0000259" key="6">
    <source>
        <dbReference type="PROSITE" id="PS50106"/>
    </source>
</evidence>
<dbReference type="CDD" id="cd00136">
    <property type="entry name" value="PDZ_canonical"/>
    <property type="match status" value="1"/>
</dbReference>
<dbReference type="PROSITE" id="PS50052">
    <property type="entry name" value="GUANYLATE_KINASE_2"/>
    <property type="match status" value="1"/>
</dbReference>
<evidence type="ECO:0000256" key="2">
    <source>
        <dbReference type="ARBA" id="ARBA00022737"/>
    </source>
</evidence>
<dbReference type="SUPFAM" id="SSF50044">
    <property type="entry name" value="SH3-domain"/>
    <property type="match status" value="1"/>
</dbReference>
<feature type="domain" description="PDZ" evidence="6">
    <location>
        <begin position="12"/>
        <end position="101"/>
    </location>
</feature>
<feature type="region of interest" description="Disordered" evidence="4">
    <location>
        <begin position="1222"/>
        <end position="1272"/>
    </location>
</feature>
<feature type="domain" description="PDZ" evidence="6">
    <location>
        <begin position="721"/>
        <end position="794"/>
    </location>
</feature>
<dbReference type="PROSITE" id="PS50106">
    <property type="entry name" value="PDZ"/>
    <property type="match status" value="3"/>
</dbReference>
<dbReference type="PANTHER" id="PTHR23119">
    <property type="entry name" value="DISCS LARGE"/>
    <property type="match status" value="1"/>
</dbReference>
<dbReference type="Gene3D" id="2.30.30.40">
    <property type="entry name" value="SH3 Domains"/>
    <property type="match status" value="1"/>
</dbReference>
<dbReference type="InterPro" id="IPR001478">
    <property type="entry name" value="PDZ"/>
</dbReference>
<dbReference type="Gene3D" id="2.30.42.10">
    <property type="match status" value="3"/>
</dbReference>
<sequence length="1332" mass="145497">MALLSRLPVTMEVIIDKSPKGFGFSIAGGHDKTIGSNDEDTDIYVTKVNPGGPAGYESGLQLGDRILSVNGISLIGATHSEAVKALQLAGNRLKLIVERKAELAISEQDSLMSYSSSYSHSKPPMNPPSSSSSLKHITKVKAPSSFHHSSPSNELFPVGQNIESIVSTGTGTGGSGGKSVVGSGISLATTTTSTSLISGSLFDHRDSKQTVNSTTTTPTSTKHRSPHKATITTQHVVSPSIPGVITHEKFHKSSDTVQSLNDYNTDVMIQKNQKDGQFSSSRLSRRGVACSGFPAFSWCGGLQRVTGGCASLGRGHHSLQGSSKNSSRQKLPGSGEQQTAFRSHELATIGARPTPPPKPGPFVVEVILTRGTRSGLGFSITGGVGNEASNGDSGIFVTKITSGGVAETDGRIRIGDRIVQVNDIPLVDVTHEQAVRVLKQAGDQVKLVIVKQASHSSRHVSSTGENKIPSNDSSNQGVLPPNADFDDSGDFHRSHIADEYCVKSSTPVSLSSFHRSPSSLSPTPSSHSASPALETSVHTAPSRKSSSGQIVRSGDSREQQQQQEGEENLQQAATTSKSLQSKHRHSLNYNYQSQLHCNDLSKIAKKNSYTSSMANNENYRSSPDLSNDKFHKPAFYGSTGTNIPCFASTGQELLEHRMVGIIDYAAAASVSNLLSEWPDARLVTLYRSGRKRVSSVHRDKVDPNDTFRRGFSSSGGVGGGGSLGLNIVGGDGSEATFISHIQPDKPAGQSKRIFVGDRLLTVNGVDVTRFGHEKAAAALRDARDRVDLLLVYRPEEYAEFEKHFCRQLKAVGHKLSYKCLHSLRAENNNDNGIEKDVVRADESPRKSNDAGGKDKTKRKTTDEPADKTRQGQQLQQQQQKRQVKKKSKTSKKQMGEEEVLTKGQRDDMITYPNVLLLRCQVDYDPAKENHHQTIPKKVFSLRSGDLVYVINTVDSEWWQAQKFDPATNEPVGPIGLIPSRLRLERKERTRTLHVNFMARNSRSVDSPSVKSNDAYERRKIKSIKPSTSSYSLIEGVSHLKNAKIFKERTEDHDASHSSKGKSCRDSSRRRYHRRRSSDQRHRPLSYIAVTPVHLSFARPVVILGYMKDRIADELLCEFPDLFGTAVPYTTRQRRPNEVEGRDYHFVISKEIMVADIAAQKYLEAGEYNGNLYGTHLDSVFEVSELGLHCLLDVGGPALKRLESAGLPPIAILVLPETLSSTDKNDVHEDVGDNGGNDQNNNNNNNNNNNEQSPNANEQGKSNKSKLQKRTSVESEALKNLQVKLGRLLQHFTSFLTAIVTTDDYNVAYSRVKELIFNNAGPIVWLNSPQSIP</sequence>
<dbReference type="SMART" id="SM00228">
    <property type="entry name" value="PDZ"/>
    <property type="match status" value="3"/>
</dbReference>
<dbReference type="GO" id="GO:0014069">
    <property type="term" value="C:postsynaptic density"/>
    <property type="evidence" value="ECO:0007669"/>
    <property type="project" value="TreeGrafter"/>
</dbReference>
<dbReference type="Pfam" id="PF00625">
    <property type="entry name" value="Guanylate_kin"/>
    <property type="match status" value="1"/>
</dbReference>
<organism evidence="7 8">
    <name type="scientific">Trichobilharzia regenti</name>
    <name type="common">Nasal bird schistosome</name>
    <dbReference type="NCBI Taxonomy" id="157069"/>
    <lineage>
        <taxon>Eukaryota</taxon>
        <taxon>Metazoa</taxon>
        <taxon>Spiralia</taxon>
        <taxon>Lophotrochozoa</taxon>
        <taxon>Platyhelminthes</taxon>
        <taxon>Trematoda</taxon>
        <taxon>Digenea</taxon>
        <taxon>Strigeidida</taxon>
        <taxon>Schistosomatoidea</taxon>
        <taxon>Schistosomatidae</taxon>
        <taxon>Trichobilharzia</taxon>
    </lineage>
</organism>
<dbReference type="CDD" id="cd06724">
    <property type="entry name" value="PDZ2_Dlg1-2-4-like"/>
    <property type="match status" value="1"/>
</dbReference>
<feature type="compositionally biased region" description="Basic and acidic residues" evidence="4">
    <location>
        <begin position="893"/>
        <end position="902"/>
    </location>
</feature>
<feature type="region of interest" description="Disordered" evidence="4">
    <location>
        <begin position="831"/>
        <end position="902"/>
    </location>
</feature>
<accession>A0AA85K281</accession>
<feature type="compositionally biased region" description="Polar residues" evidence="4">
    <location>
        <begin position="536"/>
        <end position="550"/>
    </location>
</feature>
<feature type="domain" description="Guanylate kinase-like" evidence="5">
    <location>
        <begin position="1097"/>
        <end position="1316"/>
    </location>
</feature>
<dbReference type="GO" id="GO:0098968">
    <property type="term" value="P:neurotransmitter receptor transport postsynaptic membrane to endosome"/>
    <property type="evidence" value="ECO:0007669"/>
    <property type="project" value="TreeGrafter"/>
</dbReference>
<feature type="compositionally biased region" description="Polar residues" evidence="4">
    <location>
        <begin position="319"/>
        <end position="340"/>
    </location>
</feature>
<dbReference type="FunFam" id="3.30.63.10:FF:000002">
    <property type="entry name" value="Guanylate kinase 1"/>
    <property type="match status" value="1"/>
</dbReference>
<feature type="region of interest" description="Disordered" evidence="4">
    <location>
        <begin position="316"/>
        <end position="340"/>
    </location>
</feature>
<dbReference type="InterPro" id="IPR050614">
    <property type="entry name" value="Synaptic_Scaffolding_LAP-MAGUK"/>
</dbReference>
<dbReference type="WBParaSite" id="TREG1_57930.1">
    <property type="protein sequence ID" value="TREG1_57930.1"/>
    <property type="gene ID" value="TREG1_57930"/>
</dbReference>
<dbReference type="GO" id="GO:0045197">
    <property type="term" value="P:establishment or maintenance of epithelial cell apical/basal polarity"/>
    <property type="evidence" value="ECO:0007669"/>
    <property type="project" value="TreeGrafter"/>
</dbReference>
<feature type="compositionally biased region" description="Low complexity" evidence="4">
    <location>
        <begin position="511"/>
        <end position="531"/>
    </location>
</feature>
<evidence type="ECO:0000313" key="8">
    <source>
        <dbReference type="WBParaSite" id="TREG1_57930.1"/>
    </source>
</evidence>
<dbReference type="InterPro" id="IPR008145">
    <property type="entry name" value="GK/Ca_channel_bsu"/>
</dbReference>
<evidence type="ECO:0000259" key="5">
    <source>
        <dbReference type="PROSITE" id="PS50052"/>
    </source>
</evidence>
<feature type="region of interest" description="Disordered" evidence="4">
    <location>
        <begin position="511"/>
        <end position="584"/>
    </location>
</feature>
<evidence type="ECO:0000256" key="1">
    <source>
        <dbReference type="ARBA" id="ARBA00004370"/>
    </source>
</evidence>
<feature type="compositionally biased region" description="Basic and acidic residues" evidence="4">
    <location>
        <begin position="832"/>
        <end position="869"/>
    </location>
</feature>